<gene>
    <name evidence="1" type="ORF">S01H4_60233</name>
</gene>
<dbReference type="Gene3D" id="3.90.550.10">
    <property type="entry name" value="Spore Coat Polysaccharide Biosynthesis Protein SpsA, Chain A"/>
    <property type="match status" value="1"/>
</dbReference>
<evidence type="ECO:0008006" key="2">
    <source>
        <dbReference type="Google" id="ProtNLM"/>
    </source>
</evidence>
<dbReference type="InterPro" id="IPR029044">
    <property type="entry name" value="Nucleotide-diphossugar_trans"/>
</dbReference>
<proteinExistence type="predicted"/>
<feature type="non-terminal residue" evidence="1">
    <location>
        <position position="1"/>
    </location>
</feature>
<protein>
    <recommendedName>
        <fullName evidence="2">Galactosyltransferase C-terminal domain-containing protein</fullName>
    </recommendedName>
</protein>
<evidence type="ECO:0000313" key="1">
    <source>
        <dbReference type="EMBL" id="GAH14843.1"/>
    </source>
</evidence>
<reference evidence="1" key="1">
    <citation type="journal article" date="2014" name="Front. Microbiol.">
        <title>High frequency of phylogenetically diverse reductive dehalogenase-homologous genes in deep subseafloor sedimentary metagenomes.</title>
        <authorList>
            <person name="Kawai M."/>
            <person name="Futagami T."/>
            <person name="Toyoda A."/>
            <person name="Takaki Y."/>
            <person name="Nishi S."/>
            <person name="Hori S."/>
            <person name="Arai W."/>
            <person name="Tsubouchi T."/>
            <person name="Morono Y."/>
            <person name="Uchiyama I."/>
            <person name="Ito T."/>
            <person name="Fujiyama A."/>
            <person name="Inagaki F."/>
            <person name="Takami H."/>
        </authorList>
    </citation>
    <scope>NUCLEOTIDE SEQUENCE</scope>
    <source>
        <strain evidence="1">Expedition CK06-06</strain>
    </source>
</reference>
<sequence>KHDACLLLDPDCVPSMNLLDHARKIFDPSILFTGWIWYIDKNGDIHKEASQTGSQLLGKSRWIDINERGCYKVLGGCMYFSKQRATLTGLFNTEYNGTWGQGEHDFALACYHSGMRLRFEAGLQVKHLYHEANRPGNYETNQRLLTRNMIDYRDTFNYLTPYNPAVAVLVVTMMRPYYIDQVMSYYRRLT</sequence>
<dbReference type="AlphaFoldDB" id="X1F1Z6"/>
<accession>X1F1Z6</accession>
<dbReference type="EMBL" id="BART01035473">
    <property type="protein sequence ID" value="GAH14843.1"/>
    <property type="molecule type" value="Genomic_DNA"/>
</dbReference>
<name>X1F1Z6_9ZZZZ</name>
<comment type="caution">
    <text evidence="1">The sequence shown here is derived from an EMBL/GenBank/DDBJ whole genome shotgun (WGS) entry which is preliminary data.</text>
</comment>
<organism evidence="1">
    <name type="scientific">marine sediment metagenome</name>
    <dbReference type="NCBI Taxonomy" id="412755"/>
    <lineage>
        <taxon>unclassified sequences</taxon>
        <taxon>metagenomes</taxon>
        <taxon>ecological metagenomes</taxon>
    </lineage>
</organism>
<feature type="non-terminal residue" evidence="1">
    <location>
        <position position="190"/>
    </location>
</feature>
<dbReference type="SUPFAM" id="SSF53448">
    <property type="entry name" value="Nucleotide-diphospho-sugar transferases"/>
    <property type="match status" value="1"/>
</dbReference>